<dbReference type="GO" id="GO:0030247">
    <property type="term" value="F:polysaccharide binding"/>
    <property type="evidence" value="ECO:0007669"/>
    <property type="project" value="InterPro"/>
</dbReference>
<dbReference type="CDD" id="cd06548">
    <property type="entry name" value="GH18_chitinase"/>
    <property type="match status" value="1"/>
</dbReference>
<dbReference type="InterPro" id="IPR036573">
    <property type="entry name" value="CBM_sf_5/12"/>
</dbReference>
<dbReference type="GO" id="GO:0004553">
    <property type="term" value="F:hydrolase activity, hydrolyzing O-glycosyl compounds"/>
    <property type="evidence" value="ECO:0007669"/>
    <property type="project" value="InterPro"/>
</dbReference>
<dbReference type="InterPro" id="IPR012291">
    <property type="entry name" value="CBM2_carb-bd_dom_sf"/>
</dbReference>
<dbReference type="GO" id="GO:0008061">
    <property type="term" value="F:chitin binding"/>
    <property type="evidence" value="ECO:0007669"/>
    <property type="project" value="InterPro"/>
</dbReference>
<protein>
    <submittedName>
        <fullName evidence="9">Glycosyl hydrolase family 18 protein</fullName>
    </submittedName>
</protein>
<dbReference type="SUPFAM" id="SSF51445">
    <property type="entry name" value="(Trans)glycosidases"/>
    <property type="match status" value="1"/>
</dbReference>
<dbReference type="InterPro" id="IPR001579">
    <property type="entry name" value="Glyco_hydro_18_chit_AS"/>
</dbReference>
<dbReference type="RefSeq" id="WP_271013771.1">
    <property type="nucleotide sequence ID" value="NZ_JAQIFT010000074.1"/>
</dbReference>
<evidence type="ECO:0000256" key="3">
    <source>
        <dbReference type="ARBA" id="ARBA00023024"/>
    </source>
</evidence>
<dbReference type="InterPro" id="IPR029070">
    <property type="entry name" value="Chitinase_insertion_sf"/>
</dbReference>
<dbReference type="Gene3D" id="2.60.40.10">
    <property type="entry name" value="Immunoglobulins"/>
    <property type="match status" value="4"/>
</dbReference>
<keyword evidence="3" id="KW-0624">Polysaccharide degradation</keyword>
<keyword evidence="5 6" id="KW-0326">Glycosidase</keyword>
<dbReference type="GO" id="GO:0005975">
    <property type="term" value="P:carbohydrate metabolic process"/>
    <property type="evidence" value="ECO:0007669"/>
    <property type="project" value="InterPro"/>
</dbReference>
<gene>
    <name evidence="9" type="ORF">PBV87_22000</name>
</gene>
<sequence>MKLGKIRKLMAVVLGMTMVYGAIPTFGTVLAVEQDRIASRPEDLERKIVGYFPEWAYKSAEHNYFNVTDLQWEELTHIQYSFAFVDEKTNQITFSDREAAIEETFEGMDLSYNGKPVTLDPNLPYQGHFNILQQMKKQFPDVTLLMSVGGWAGSRGFYTMMDTDQGIDTFVQSCVDFIRTYGFDGIDIDFEFPSSTSQSGNPDDFDVSEPRRQTINKRYNVMMKKLREGLDKAGREDGKYYMLTAAVSASSWVLGGVESNEYANYLDFLSIMSYDYHGGWNQYVENQANIYPDPADTETKGMIMPVLGMDWSYNYYRGVLPPEKILMGIPYYTRGWENVQGGDGTGLHGSSKTPATGKYNIWGDYDTTGYQIPAGANPLWHVLNLMEEDPNLQVYWDNVGKVPHLWQPDERVFLSYENERSIDERLKYIEEKNLGGALIWVMDGDYGLNPNYVPGSTDINEGKYTYGNTLTKRLSDGLEAMGPANKTDESLKGTSEIGVEVELKGNYDHPNYTYEFIITNHTDEEIKGGWEIAFDLPKSAEFKSTWGGTVTKQDNGEFTRITIQSSGWQNLAPGATTNLQGMIGLCFSGVRNITFNGMIPAGKDANVNQAPVFTGVEDVALTVGDTFDPMANVVATDKEDGDLTETITVEGIVDTTTVGHYTLTYTVSDSQGVITTVARNVIVKENIAPVITGADNIEINLGQDFDVMAGVSAHDEEDGDLTTAIQVAGNVDTNKEGTYVLTYKVVDSKGLVAEVERQVVVTKLPNTAPVISGVVDVEINVGEDFNVMHGISAYDKEDGNLTGAIQVTGQVDTSKEGTYTLIYTVEDKDGALTSVERRIVVTKLPNTAPVIRGAEDIVLEVGDAFDVMANVSAYDKEDGDLTHAIKLDGFVDVNVPGSYEVMYTVTDSEGLTTIVVRNITVKEVPTTPEPGDTYNPERIYNTGDKVIYKGEEYTAKWWVQGEAPDNSSAWEKAPQVNEDGTQVYIPGKAYVEGDRVSYNGQVYKAKWWTNSTPGSDSSWELENAGNSDEDQSNDNNYVQGGTYVGGDIVTYNGETYKAKWWTTSTPGSDESWEKL</sequence>
<evidence type="ECO:0000313" key="9">
    <source>
        <dbReference type="EMBL" id="MDA3734149.1"/>
    </source>
</evidence>
<dbReference type="Gene3D" id="2.60.40.290">
    <property type="match status" value="1"/>
</dbReference>
<dbReference type="SUPFAM" id="SSF49384">
    <property type="entry name" value="Carbohydrate-binding domain"/>
    <property type="match status" value="1"/>
</dbReference>
<dbReference type="Pfam" id="PF16403">
    <property type="entry name" value="Bact_surface_Ig-like"/>
    <property type="match status" value="4"/>
</dbReference>
<dbReference type="Proteomes" id="UP001169242">
    <property type="component" value="Unassembled WGS sequence"/>
</dbReference>
<evidence type="ECO:0000256" key="1">
    <source>
        <dbReference type="ARBA" id="ARBA00009121"/>
    </source>
</evidence>
<keyword evidence="4" id="KW-0119">Carbohydrate metabolism</keyword>
<evidence type="ECO:0000259" key="8">
    <source>
        <dbReference type="PROSITE" id="PS51910"/>
    </source>
</evidence>
<keyword evidence="10" id="KW-1185">Reference proteome</keyword>
<keyword evidence="2 6" id="KW-0378">Hydrolase</keyword>
<feature type="compositionally biased region" description="Polar residues" evidence="7">
    <location>
        <begin position="1013"/>
        <end position="1026"/>
    </location>
</feature>
<dbReference type="Gene3D" id="3.10.50.10">
    <property type="match status" value="1"/>
</dbReference>
<evidence type="ECO:0000256" key="2">
    <source>
        <dbReference type="ARBA" id="ARBA00022801"/>
    </source>
</evidence>
<comment type="similarity">
    <text evidence="1">Belongs to the glycosyl hydrolase 18 family. Chitinase class II subfamily.</text>
</comment>
<reference evidence="9" key="1">
    <citation type="journal article" date="2023" name="Int. J. Syst. Evol. Microbiol.">
        <title>&lt;i&gt;Holtiella tumoricola&lt;/i&gt; gen. nov. sp. nov., isolated from a human clinical sample.</title>
        <authorList>
            <person name="Allen-Vercoe E."/>
            <person name="Daigneault M.C."/>
            <person name="Vancuren S.J."/>
            <person name="Cochrane K."/>
            <person name="O'Neal L.L."/>
            <person name="Sankaranarayanan K."/>
            <person name="Lawson P.A."/>
        </authorList>
    </citation>
    <scope>NUCLEOTIDE SEQUENCE</scope>
    <source>
        <strain evidence="9">CC70A</strain>
    </source>
</reference>
<dbReference type="PROSITE" id="PS51910">
    <property type="entry name" value="GH18_2"/>
    <property type="match status" value="1"/>
</dbReference>
<organism evidence="9 10">
    <name type="scientific">Holtiella tumoricola</name>
    <dbReference type="NCBI Taxonomy" id="3018743"/>
    <lineage>
        <taxon>Bacteria</taxon>
        <taxon>Bacillati</taxon>
        <taxon>Bacillota</taxon>
        <taxon>Clostridia</taxon>
        <taxon>Lachnospirales</taxon>
        <taxon>Cellulosilyticaceae</taxon>
        <taxon>Holtiella</taxon>
    </lineage>
</organism>
<dbReference type="EMBL" id="JAQIFT010000074">
    <property type="protein sequence ID" value="MDA3734149.1"/>
    <property type="molecule type" value="Genomic_DNA"/>
</dbReference>
<dbReference type="InterPro" id="IPR011583">
    <property type="entry name" value="Chitinase_II/V-like_cat"/>
</dbReference>
<dbReference type="GO" id="GO:0006032">
    <property type="term" value="P:chitin catabolic process"/>
    <property type="evidence" value="ECO:0007669"/>
    <property type="project" value="UniProtKB-KW"/>
</dbReference>
<evidence type="ECO:0000256" key="7">
    <source>
        <dbReference type="SAM" id="MobiDB-lite"/>
    </source>
</evidence>
<feature type="domain" description="GH18" evidence="8">
    <location>
        <begin position="46"/>
        <end position="477"/>
    </location>
</feature>
<dbReference type="InterPro" id="IPR032179">
    <property type="entry name" value="Cry22Aa_Ig-like"/>
</dbReference>
<dbReference type="InterPro" id="IPR032798">
    <property type="entry name" value="CBM_5_12_2"/>
</dbReference>
<dbReference type="GO" id="GO:0005576">
    <property type="term" value="C:extracellular region"/>
    <property type="evidence" value="ECO:0007669"/>
    <property type="project" value="InterPro"/>
</dbReference>
<accession>A0AA42J2Y3</accession>
<keyword evidence="3" id="KW-0146">Chitin degradation</keyword>
<dbReference type="Pfam" id="PF06483">
    <property type="entry name" value="ChiC"/>
    <property type="match status" value="1"/>
</dbReference>
<dbReference type="CDD" id="cd12204">
    <property type="entry name" value="CBD_like"/>
    <property type="match status" value="2"/>
</dbReference>
<dbReference type="Pfam" id="PF14600">
    <property type="entry name" value="CBM_5_12_2"/>
    <property type="match status" value="1"/>
</dbReference>
<dbReference type="PANTHER" id="PTHR11177">
    <property type="entry name" value="CHITINASE"/>
    <property type="match status" value="1"/>
</dbReference>
<dbReference type="SUPFAM" id="SSF51055">
    <property type="entry name" value="Carbohydrate binding domain"/>
    <property type="match status" value="3"/>
</dbReference>
<dbReference type="InterPro" id="IPR001223">
    <property type="entry name" value="Glyco_hydro18_cat"/>
</dbReference>
<evidence type="ECO:0000313" key="10">
    <source>
        <dbReference type="Proteomes" id="UP001169242"/>
    </source>
</evidence>
<dbReference type="Pfam" id="PF02839">
    <property type="entry name" value="CBM_5_12"/>
    <property type="match status" value="2"/>
</dbReference>
<dbReference type="InterPro" id="IPR009470">
    <property type="entry name" value="Chi_C"/>
</dbReference>
<dbReference type="Gene3D" id="3.20.20.80">
    <property type="entry name" value="Glycosidases"/>
    <property type="match status" value="1"/>
</dbReference>
<evidence type="ECO:0000256" key="4">
    <source>
        <dbReference type="ARBA" id="ARBA00023277"/>
    </source>
</evidence>
<dbReference type="SUPFAM" id="SSF54556">
    <property type="entry name" value="Chitinase insertion domain"/>
    <property type="match status" value="1"/>
</dbReference>
<proteinExistence type="inferred from homology"/>
<evidence type="ECO:0000256" key="5">
    <source>
        <dbReference type="ARBA" id="ARBA00023295"/>
    </source>
</evidence>
<dbReference type="PROSITE" id="PS01095">
    <property type="entry name" value="GH18_1"/>
    <property type="match status" value="1"/>
</dbReference>
<dbReference type="SMART" id="SM00636">
    <property type="entry name" value="Glyco_18"/>
    <property type="match status" value="1"/>
</dbReference>
<dbReference type="SMART" id="SM00495">
    <property type="entry name" value="ChtBD3"/>
    <property type="match status" value="3"/>
</dbReference>
<dbReference type="Gene3D" id="2.10.10.20">
    <property type="entry name" value="Carbohydrate-binding module superfamily 5/12"/>
    <property type="match status" value="3"/>
</dbReference>
<comment type="caution">
    <text evidence="9">The sequence shown here is derived from an EMBL/GenBank/DDBJ whole genome shotgun (WGS) entry which is preliminary data.</text>
</comment>
<feature type="region of interest" description="Disordered" evidence="7">
    <location>
        <begin position="1013"/>
        <end position="1039"/>
    </location>
</feature>
<dbReference type="AlphaFoldDB" id="A0AA42J2Y3"/>
<name>A0AA42J2Y3_9FIRM</name>
<evidence type="ECO:0000256" key="6">
    <source>
        <dbReference type="RuleBase" id="RU000489"/>
    </source>
</evidence>
<dbReference type="InterPro" id="IPR003610">
    <property type="entry name" value="CBM5/12"/>
</dbReference>
<dbReference type="InterPro" id="IPR017853">
    <property type="entry name" value="GH"/>
</dbReference>
<dbReference type="InterPro" id="IPR008965">
    <property type="entry name" value="CBM2/CBM3_carb-bd_dom_sf"/>
</dbReference>
<dbReference type="PANTHER" id="PTHR11177:SF308">
    <property type="entry name" value="CHITINASE A"/>
    <property type="match status" value="1"/>
</dbReference>
<dbReference type="CDD" id="cd12215">
    <property type="entry name" value="ChiC_BD"/>
    <property type="match status" value="1"/>
</dbReference>
<dbReference type="Pfam" id="PF00704">
    <property type="entry name" value="Glyco_hydro_18"/>
    <property type="match status" value="1"/>
</dbReference>
<dbReference type="InterPro" id="IPR050314">
    <property type="entry name" value="Glycosyl_Hydrlase_18"/>
</dbReference>
<dbReference type="InterPro" id="IPR013783">
    <property type="entry name" value="Ig-like_fold"/>
</dbReference>